<proteinExistence type="predicted"/>
<evidence type="ECO:0000313" key="2">
    <source>
        <dbReference type="Proteomes" id="UP000280417"/>
    </source>
</evidence>
<comment type="caution">
    <text evidence="1">The sequence shown here is derived from an EMBL/GenBank/DDBJ whole genome shotgun (WGS) entry which is preliminary data.</text>
</comment>
<dbReference type="Proteomes" id="UP000280417">
    <property type="component" value="Unassembled WGS sequence"/>
</dbReference>
<evidence type="ECO:0008006" key="3">
    <source>
        <dbReference type="Google" id="ProtNLM"/>
    </source>
</evidence>
<dbReference type="AlphaFoldDB" id="A0A662DFA2"/>
<accession>A0A662DFA2</accession>
<organism evidence="1 2">
    <name type="scientific">Aerophobetes bacterium</name>
    <dbReference type="NCBI Taxonomy" id="2030807"/>
    <lineage>
        <taxon>Bacteria</taxon>
        <taxon>Candidatus Aerophobota</taxon>
    </lineage>
</organism>
<dbReference type="EMBL" id="QMQA01000151">
    <property type="protein sequence ID" value="RLE12626.1"/>
    <property type="molecule type" value="Genomic_DNA"/>
</dbReference>
<dbReference type="Pfam" id="PF09719">
    <property type="entry name" value="C_GCAxxG_C_C"/>
    <property type="match status" value="1"/>
</dbReference>
<gene>
    <name evidence="1" type="ORF">DRJ04_05870</name>
</gene>
<sequence length="90" mass="9739">MDYLDIDSKLIPRIGTAIGAGVSLNRLLCGSVSSIAMSIGIKYGRNSSEENPQPVWDTMDEYVAAFKDRFGAVNCRQLTGLNLKAKEGLS</sequence>
<reference evidence="1 2" key="1">
    <citation type="submission" date="2018-06" db="EMBL/GenBank/DDBJ databases">
        <title>Extensive metabolic versatility and redundancy in microbially diverse, dynamic hydrothermal sediments.</title>
        <authorList>
            <person name="Dombrowski N."/>
            <person name="Teske A."/>
            <person name="Baker B.J."/>
        </authorList>
    </citation>
    <scope>NUCLEOTIDE SEQUENCE [LARGE SCALE GENOMIC DNA]</scope>
    <source>
        <strain evidence="1">B3_G15</strain>
    </source>
</reference>
<dbReference type="InterPro" id="IPR010181">
    <property type="entry name" value="CGCAxxGCC_motif"/>
</dbReference>
<name>A0A662DFA2_UNCAE</name>
<evidence type="ECO:0000313" key="1">
    <source>
        <dbReference type="EMBL" id="RLE12626.1"/>
    </source>
</evidence>
<protein>
    <recommendedName>
        <fullName evidence="3">C_GCAxxG_C_C family protein</fullName>
    </recommendedName>
</protein>